<comment type="caution">
    <text evidence="1">The sequence shown here is derived from an EMBL/GenBank/DDBJ whole genome shotgun (WGS) entry which is preliminary data.</text>
</comment>
<sequence>MPPRAWVGLAVAMVRHGLESNAPLATRKEAGEWLDELGEVALIACRGARPSTSNPRHEQ</sequence>
<reference evidence="1 2" key="1">
    <citation type="submission" date="2019-06" db="EMBL/GenBank/DDBJ databases">
        <title>Sequencing the genomes of 1000 actinobacteria strains.</title>
        <authorList>
            <person name="Klenk H.-P."/>
        </authorList>
    </citation>
    <scope>NUCLEOTIDE SEQUENCE [LARGE SCALE GENOMIC DNA]</scope>
    <source>
        <strain evidence="1 2">DSM 45679</strain>
    </source>
</reference>
<name>A0A542DL21_AMYCI</name>
<dbReference type="Proteomes" id="UP000320876">
    <property type="component" value="Unassembled WGS sequence"/>
</dbReference>
<keyword evidence="2" id="KW-1185">Reference proteome</keyword>
<protein>
    <submittedName>
        <fullName evidence="1">Uncharacterized protein</fullName>
    </submittedName>
</protein>
<proteinExistence type="predicted"/>
<dbReference type="AlphaFoldDB" id="A0A542DL21"/>
<accession>A0A542DL21</accession>
<gene>
    <name evidence="1" type="ORF">FB471_3557</name>
</gene>
<evidence type="ECO:0000313" key="1">
    <source>
        <dbReference type="EMBL" id="TQJ03789.1"/>
    </source>
</evidence>
<dbReference type="EMBL" id="VFML01000001">
    <property type="protein sequence ID" value="TQJ03789.1"/>
    <property type="molecule type" value="Genomic_DNA"/>
</dbReference>
<organism evidence="1 2">
    <name type="scientific">Amycolatopsis cihanbeyliensis</name>
    <dbReference type="NCBI Taxonomy" id="1128664"/>
    <lineage>
        <taxon>Bacteria</taxon>
        <taxon>Bacillati</taxon>
        <taxon>Actinomycetota</taxon>
        <taxon>Actinomycetes</taxon>
        <taxon>Pseudonocardiales</taxon>
        <taxon>Pseudonocardiaceae</taxon>
        <taxon>Amycolatopsis</taxon>
    </lineage>
</organism>
<evidence type="ECO:0000313" key="2">
    <source>
        <dbReference type="Proteomes" id="UP000320876"/>
    </source>
</evidence>